<dbReference type="Proteomes" id="UP000000845">
    <property type="component" value="Chromosome"/>
</dbReference>
<dbReference type="InterPro" id="IPR004604">
    <property type="entry name" value="DNA_recomb/repair_RecN"/>
</dbReference>
<dbReference type="GO" id="GO:0006310">
    <property type="term" value="P:DNA recombination"/>
    <property type="evidence" value="ECO:0007669"/>
    <property type="project" value="InterPro"/>
</dbReference>
<dbReference type="Gene3D" id="3.40.50.300">
    <property type="entry name" value="P-loop containing nucleotide triphosphate hydrolases"/>
    <property type="match status" value="2"/>
</dbReference>
<dbReference type="STRING" id="526218.Sterm_2706"/>
<dbReference type="SUPFAM" id="SSF52540">
    <property type="entry name" value="P-loop containing nucleoside triphosphate hydrolases"/>
    <property type="match status" value="1"/>
</dbReference>
<dbReference type="KEGG" id="str:Sterm_2706"/>
<dbReference type="PANTHER" id="PTHR11059">
    <property type="entry name" value="DNA REPAIR PROTEIN RECN"/>
    <property type="match status" value="1"/>
</dbReference>
<dbReference type="PIRSF" id="PIRSF003128">
    <property type="entry name" value="RecN"/>
    <property type="match status" value="1"/>
</dbReference>
<dbReference type="GO" id="GO:0009432">
    <property type="term" value="P:SOS response"/>
    <property type="evidence" value="ECO:0007669"/>
    <property type="project" value="TreeGrafter"/>
</dbReference>
<dbReference type="FunFam" id="3.40.50.300:FF:000356">
    <property type="entry name" value="DNA repair protein RecN"/>
    <property type="match status" value="1"/>
</dbReference>
<dbReference type="Pfam" id="PF02463">
    <property type="entry name" value="SMC_N"/>
    <property type="match status" value="1"/>
</dbReference>
<dbReference type="PANTHER" id="PTHR11059:SF0">
    <property type="entry name" value="DNA REPAIR PROTEIN RECN"/>
    <property type="match status" value="1"/>
</dbReference>
<keyword evidence="13" id="KW-1185">Reference proteome</keyword>
<organism evidence="12 13">
    <name type="scientific">Sebaldella termitidis (strain ATCC 33386 / NCTC 11300)</name>
    <dbReference type="NCBI Taxonomy" id="526218"/>
    <lineage>
        <taxon>Bacteria</taxon>
        <taxon>Fusobacteriati</taxon>
        <taxon>Fusobacteriota</taxon>
        <taxon>Fusobacteriia</taxon>
        <taxon>Fusobacteriales</taxon>
        <taxon>Leptotrichiaceae</taxon>
        <taxon>Sebaldella</taxon>
    </lineage>
</organism>
<gene>
    <name evidence="12" type="ordered locus">Sterm_2706</name>
</gene>
<dbReference type="eggNOG" id="COG0497">
    <property type="taxonomic scope" value="Bacteria"/>
</dbReference>
<keyword evidence="7 9" id="KW-0234">DNA repair</keyword>
<feature type="coiled-coil region" evidence="10">
    <location>
        <begin position="160"/>
        <end position="204"/>
    </location>
</feature>
<evidence type="ECO:0000256" key="1">
    <source>
        <dbReference type="ARBA" id="ARBA00003618"/>
    </source>
</evidence>
<reference evidence="12 13" key="2">
    <citation type="journal article" date="2010" name="Stand. Genomic Sci.">
        <title>Complete genome sequence of Sebaldella termitidis type strain (NCTC 11300).</title>
        <authorList>
            <person name="Harmon-Smith M."/>
            <person name="Celia L."/>
            <person name="Chertkov O."/>
            <person name="Lapidus A."/>
            <person name="Copeland A."/>
            <person name="Glavina Del Rio T."/>
            <person name="Nolan M."/>
            <person name="Lucas S."/>
            <person name="Tice H."/>
            <person name="Cheng J.F."/>
            <person name="Han C."/>
            <person name="Detter J.C."/>
            <person name="Bruce D."/>
            <person name="Goodwin L."/>
            <person name="Pitluck S."/>
            <person name="Pati A."/>
            <person name="Liolios K."/>
            <person name="Ivanova N."/>
            <person name="Mavromatis K."/>
            <person name="Mikhailova N."/>
            <person name="Chen A."/>
            <person name="Palaniappan K."/>
            <person name="Land M."/>
            <person name="Hauser L."/>
            <person name="Chang Y.J."/>
            <person name="Jeffries C.D."/>
            <person name="Brettin T."/>
            <person name="Goker M."/>
            <person name="Beck B."/>
            <person name="Bristow J."/>
            <person name="Eisen J.A."/>
            <person name="Markowitz V."/>
            <person name="Hugenholtz P."/>
            <person name="Kyrpides N.C."/>
            <person name="Klenk H.P."/>
            <person name="Chen F."/>
        </authorList>
    </citation>
    <scope>NUCLEOTIDE SEQUENCE [LARGE SCALE GENOMIC DNA]</scope>
    <source>
        <strain evidence="13">ATCC 33386 / NCTC 11300</strain>
    </source>
</reference>
<dbReference type="GO" id="GO:0016887">
    <property type="term" value="F:ATP hydrolysis activity"/>
    <property type="evidence" value="ECO:0007669"/>
    <property type="project" value="InterPro"/>
</dbReference>
<dbReference type="InterPro" id="IPR027417">
    <property type="entry name" value="P-loop_NTPase"/>
</dbReference>
<dbReference type="GO" id="GO:0005524">
    <property type="term" value="F:ATP binding"/>
    <property type="evidence" value="ECO:0007669"/>
    <property type="project" value="UniProtKB-KW"/>
</dbReference>
<feature type="domain" description="AAA+ ATPase" evidence="11">
    <location>
        <begin position="21"/>
        <end position="523"/>
    </location>
</feature>
<dbReference type="RefSeq" id="WP_012862145.1">
    <property type="nucleotide sequence ID" value="NC_013517.1"/>
</dbReference>
<evidence type="ECO:0000256" key="6">
    <source>
        <dbReference type="ARBA" id="ARBA00022840"/>
    </source>
</evidence>
<dbReference type="GO" id="GO:0006302">
    <property type="term" value="P:double-strand break repair"/>
    <property type="evidence" value="ECO:0007669"/>
    <property type="project" value="InterPro"/>
</dbReference>
<reference evidence="13" key="1">
    <citation type="submission" date="2009-09" db="EMBL/GenBank/DDBJ databases">
        <title>The complete chromosome of Sebaldella termitidis ATCC 33386.</title>
        <authorList>
            <consortium name="US DOE Joint Genome Institute (JGI-PGF)"/>
            <person name="Lucas S."/>
            <person name="Copeland A."/>
            <person name="Lapidus A."/>
            <person name="Glavina del Rio T."/>
            <person name="Dalin E."/>
            <person name="Tice H."/>
            <person name="Bruce D."/>
            <person name="Goodwin L."/>
            <person name="Pitluck S."/>
            <person name="Kyrpides N."/>
            <person name="Mavromatis K."/>
            <person name="Ivanova N."/>
            <person name="Mikhailova N."/>
            <person name="Sims D."/>
            <person name="Meincke L."/>
            <person name="Brettin T."/>
            <person name="Detter J.C."/>
            <person name="Han C."/>
            <person name="Larimer F."/>
            <person name="Land M."/>
            <person name="Hauser L."/>
            <person name="Markowitz V."/>
            <person name="Cheng J.F."/>
            <person name="Hugenholtz P."/>
            <person name="Woyke T."/>
            <person name="Wu D."/>
            <person name="Eisen J.A."/>
        </authorList>
    </citation>
    <scope>NUCLEOTIDE SEQUENCE [LARGE SCALE GENOMIC DNA]</scope>
    <source>
        <strain evidence="13">ATCC 33386 / NCTC 11300</strain>
    </source>
</reference>
<evidence type="ECO:0000256" key="9">
    <source>
        <dbReference type="PIRNR" id="PIRNR003128"/>
    </source>
</evidence>
<accession>D1AMH7</accession>
<dbReference type="SMART" id="SM00382">
    <property type="entry name" value="AAA"/>
    <property type="match status" value="1"/>
</dbReference>
<dbReference type="InterPro" id="IPR003593">
    <property type="entry name" value="AAA+_ATPase"/>
</dbReference>
<sequence>MLRELRLNNLAIIKNVDLNFENGFVALTGETGAGKSIILDGISLLIGERSSSDMIRSGEEKLTAEAVFDLTEEQVKILNDLDFDIEDEELIITRNLSRDGKSKVLVNGMRVPVSKLKEIMSHVLDLVGQHNHQYLLNKNYHLLLLDKFLSKDGLELKENIKKTIQKISSLSKKINEIEEIKRQIEEKKDIYEFHLSEIDALELKSGEDDELEEEYKILFNAGKIKDKLADSILNLKDSELSILRTLQKTRKNFEQLLNISVSYQEVHDNLEKLYYELDDIAYTVEDMMDEVSTDENRLETVVSRIDSINKLKMKYGSTIKEILEYKEDIEEKLGLISFENDELDKFKAEKQKETEKYFSLAEKLSKKRKDVAKDIETKLKKELKDLKMENAVFKIHFEKKDELREKGTDNVEFMISANLGEELKPLGKIASGGEISRIMLALKIIFSKVDNISVLIFDEIDTGIAGETVKKVAEKLKMISNDVQVICVTHSPQIAAKGNQQFFIKKEVENKITETKVVPLNEEERVREIARMISGDDYSDISIQHAKEILGV</sequence>
<dbReference type="GO" id="GO:0043590">
    <property type="term" value="C:bacterial nucleoid"/>
    <property type="evidence" value="ECO:0007669"/>
    <property type="project" value="TreeGrafter"/>
</dbReference>
<protein>
    <recommendedName>
        <fullName evidence="3 9">DNA repair protein RecN</fullName>
    </recommendedName>
    <alternativeName>
        <fullName evidence="8 9">Recombination protein N</fullName>
    </alternativeName>
</protein>
<evidence type="ECO:0000313" key="13">
    <source>
        <dbReference type="Proteomes" id="UP000000845"/>
    </source>
</evidence>
<dbReference type="CDD" id="cd03241">
    <property type="entry name" value="ABC_RecN"/>
    <property type="match status" value="2"/>
</dbReference>
<feature type="coiled-coil region" evidence="10">
    <location>
        <begin position="336"/>
        <end position="389"/>
    </location>
</feature>
<dbReference type="HOGENOM" id="CLU_018297_3_1_0"/>
<dbReference type="NCBIfam" id="TIGR00634">
    <property type="entry name" value="recN"/>
    <property type="match status" value="1"/>
</dbReference>
<dbReference type="InterPro" id="IPR003395">
    <property type="entry name" value="RecF/RecN/SMC_N"/>
</dbReference>
<evidence type="ECO:0000313" key="12">
    <source>
        <dbReference type="EMBL" id="ACZ09551.1"/>
    </source>
</evidence>
<evidence type="ECO:0000256" key="8">
    <source>
        <dbReference type="ARBA" id="ARBA00033408"/>
    </source>
</evidence>
<dbReference type="Pfam" id="PF13476">
    <property type="entry name" value="AAA_23"/>
    <property type="match status" value="1"/>
</dbReference>
<keyword evidence="5 9" id="KW-0227">DNA damage</keyword>
<keyword evidence="10" id="KW-0175">Coiled coil</keyword>
<evidence type="ECO:0000256" key="2">
    <source>
        <dbReference type="ARBA" id="ARBA00009441"/>
    </source>
</evidence>
<keyword evidence="6" id="KW-0067">ATP-binding</keyword>
<comment type="similarity">
    <text evidence="2 9">Belongs to the RecN family.</text>
</comment>
<evidence type="ECO:0000259" key="11">
    <source>
        <dbReference type="SMART" id="SM00382"/>
    </source>
</evidence>
<dbReference type="EMBL" id="CP001739">
    <property type="protein sequence ID" value="ACZ09551.1"/>
    <property type="molecule type" value="Genomic_DNA"/>
</dbReference>
<name>D1AMH7_SEBTE</name>
<keyword evidence="4" id="KW-0547">Nucleotide-binding</keyword>
<comment type="function">
    <text evidence="1 9">May be involved in recombinational repair of damaged DNA.</text>
</comment>
<evidence type="ECO:0000256" key="10">
    <source>
        <dbReference type="SAM" id="Coils"/>
    </source>
</evidence>
<dbReference type="InterPro" id="IPR038729">
    <property type="entry name" value="Rad50/SbcC_AAA"/>
</dbReference>
<evidence type="ECO:0000256" key="4">
    <source>
        <dbReference type="ARBA" id="ARBA00022741"/>
    </source>
</evidence>
<evidence type="ECO:0000256" key="7">
    <source>
        <dbReference type="ARBA" id="ARBA00023204"/>
    </source>
</evidence>
<dbReference type="AlphaFoldDB" id="D1AMH7"/>
<evidence type="ECO:0000256" key="3">
    <source>
        <dbReference type="ARBA" id="ARBA00021315"/>
    </source>
</evidence>
<proteinExistence type="inferred from homology"/>
<evidence type="ECO:0000256" key="5">
    <source>
        <dbReference type="ARBA" id="ARBA00022763"/>
    </source>
</evidence>